<dbReference type="Proteomes" id="UP000734854">
    <property type="component" value="Unassembled WGS sequence"/>
</dbReference>
<gene>
    <name evidence="1" type="ORF">ZIOFF_014829</name>
</gene>
<dbReference type="AlphaFoldDB" id="A0A8J5HTN3"/>
<proteinExistence type="predicted"/>
<name>A0A8J5HTN3_ZINOF</name>
<dbReference type="PANTHER" id="PTHR33593">
    <property type="entry name" value="DUF1442 FAMILY PROTEIN"/>
    <property type="match status" value="1"/>
</dbReference>
<dbReference type="EMBL" id="JACMSC010000004">
    <property type="protein sequence ID" value="KAG6524884.1"/>
    <property type="molecule type" value="Genomic_DNA"/>
</dbReference>
<dbReference type="InterPro" id="IPR009902">
    <property type="entry name" value="DUF1442"/>
</dbReference>
<accession>A0A8J5HTN3</accession>
<dbReference type="PANTHER" id="PTHR33593:SF16">
    <property type="entry name" value="OS08G0110600 PROTEIN"/>
    <property type="match status" value="1"/>
</dbReference>
<protein>
    <submittedName>
        <fullName evidence="1">Uncharacterized protein</fullName>
    </submittedName>
</protein>
<reference evidence="1 2" key="1">
    <citation type="submission" date="2020-08" db="EMBL/GenBank/DDBJ databases">
        <title>Plant Genome Project.</title>
        <authorList>
            <person name="Zhang R.-G."/>
        </authorList>
    </citation>
    <scope>NUCLEOTIDE SEQUENCE [LARGE SCALE GENOMIC DNA]</scope>
    <source>
        <tissue evidence="1">Rhizome</tissue>
    </source>
</reference>
<evidence type="ECO:0000313" key="1">
    <source>
        <dbReference type="EMBL" id="KAG6524884.1"/>
    </source>
</evidence>
<organism evidence="1 2">
    <name type="scientific">Zingiber officinale</name>
    <name type="common">Ginger</name>
    <name type="synonym">Amomum zingiber</name>
    <dbReference type="NCBI Taxonomy" id="94328"/>
    <lineage>
        <taxon>Eukaryota</taxon>
        <taxon>Viridiplantae</taxon>
        <taxon>Streptophyta</taxon>
        <taxon>Embryophyta</taxon>
        <taxon>Tracheophyta</taxon>
        <taxon>Spermatophyta</taxon>
        <taxon>Magnoliopsida</taxon>
        <taxon>Liliopsida</taxon>
        <taxon>Zingiberales</taxon>
        <taxon>Zingiberaceae</taxon>
        <taxon>Zingiber</taxon>
    </lineage>
</organism>
<comment type="caution">
    <text evidence="1">The sequence shown here is derived from an EMBL/GenBank/DDBJ whole genome shotgun (WGS) entry which is preliminary data.</text>
</comment>
<evidence type="ECO:0000313" key="2">
    <source>
        <dbReference type="Proteomes" id="UP000734854"/>
    </source>
</evidence>
<dbReference type="Pfam" id="PF07279">
    <property type="entry name" value="DUF1442"/>
    <property type="match status" value="1"/>
</dbReference>
<dbReference type="OrthoDB" id="774871at2759"/>
<sequence length="237" mass="25659">MGCWSPVDAMKAYLRTLQLCEEFYEYYEEEEVGIEPMCVEYISALAAGNRARVMVDVEPGCMSPSVIALAAAARQTGGRVVCVRREQEAGELLRRQAEGLGIADVVECRVAGRPGEAVERLRGVDFAVVDRGMGEEDCEEAVAAVDAGPRGAVVVVSNLFDVGRRSPPGAAPAGGRTRVQMRGRSSSVVLPFGGGMEVIRIVGRRGDGDGGRRGKRRTFVVYYEDRETVHEDCVDLE</sequence>
<keyword evidence="2" id="KW-1185">Reference proteome</keyword>